<reference evidence="4" key="1">
    <citation type="submission" date="2020-05" db="EMBL/GenBank/DDBJ databases">
        <title>Phylogenomic resolution of chytrid fungi.</title>
        <authorList>
            <person name="Stajich J.E."/>
            <person name="Amses K."/>
            <person name="Simmons R."/>
            <person name="Seto K."/>
            <person name="Myers J."/>
            <person name="Bonds A."/>
            <person name="Quandt C.A."/>
            <person name="Barry K."/>
            <person name="Liu P."/>
            <person name="Grigoriev I."/>
            <person name="Longcore J.E."/>
            <person name="James T.Y."/>
        </authorList>
    </citation>
    <scope>NUCLEOTIDE SEQUENCE</scope>
    <source>
        <strain evidence="4">JEL0318</strain>
    </source>
</reference>
<dbReference type="InterPro" id="IPR001810">
    <property type="entry name" value="F-box_dom"/>
</dbReference>
<organism evidence="4 5">
    <name type="scientific">Rhizophlyctis rosea</name>
    <dbReference type="NCBI Taxonomy" id="64517"/>
    <lineage>
        <taxon>Eukaryota</taxon>
        <taxon>Fungi</taxon>
        <taxon>Fungi incertae sedis</taxon>
        <taxon>Chytridiomycota</taxon>
        <taxon>Chytridiomycota incertae sedis</taxon>
        <taxon>Chytridiomycetes</taxon>
        <taxon>Rhizophlyctidales</taxon>
        <taxon>Rhizophlyctidaceae</taxon>
        <taxon>Rhizophlyctis</taxon>
    </lineage>
</organism>
<dbReference type="SUPFAM" id="SSF81383">
    <property type="entry name" value="F-box domain"/>
    <property type="match status" value="1"/>
</dbReference>
<evidence type="ECO:0000313" key="4">
    <source>
        <dbReference type="EMBL" id="KAJ3057089.1"/>
    </source>
</evidence>
<evidence type="ECO:0000256" key="1">
    <source>
        <dbReference type="SAM" id="MobiDB-lite"/>
    </source>
</evidence>
<evidence type="ECO:0000259" key="3">
    <source>
        <dbReference type="PROSITE" id="PS50181"/>
    </source>
</evidence>
<feature type="domain" description="F-box" evidence="3">
    <location>
        <begin position="46"/>
        <end position="95"/>
    </location>
</feature>
<gene>
    <name evidence="4" type="ORF">HK097_000553</name>
</gene>
<keyword evidence="5" id="KW-1185">Reference proteome</keyword>
<proteinExistence type="predicted"/>
<dbReference type="Pfam" id="PF00646">
    <property type="entry name" value="F-box"/>
    <property type="match status" value="1"/>
</dbReference>
<comment type="caution">
    <text evidence="4">The sequence shown here is derived from an EMBL/GenBank/DDBJ whole genome shotgun (WGS) entry which is preliminary data.</text>
</comment>
<dbReference type="EMBL" id="JADGJD010000011">
    <property type="protein sequence ID" value="KAJ3057089.1"/>
    <property type="molecule type" value="Genomic_DNA"/>
</dbReference>
<keyword evidence="2" id="KW-0812">Transmembrane</keyword>
<feature type="transmembrane region" description="Helical" evidence="2">
    <location>
        <begin position="12"/>
        <end position="31"/>
    </location>
</feature>
<dbReference type="AlphaFoldDB" id="A0AAD5X986"/>
<name>A0AAD5X986_9FUNG</name>
<keyword evidence="2" id="KW-0472">Membrane</keyword>
<feature type="region of interest" description="Disordered" evidence="1">
    <location>
        <begin position="219"/>
        <end position="246"/>
    </location>
</feature>
<dbReference type="SMART" id="SM00256">
    <property type="entry name" value="FBOX"/>
    <property type="match status" value="1"/>
</dbReference>
<feature type="compositionally biased region" description="Acidic residues" evidence="1">
    <location>
        <begin position="226"/>
        <end position="239"/>
    </location>
</feature>
<dbReference type="Proteomes" id="UP001212841">
    <property type="component" value="Unassembled WGS sequence"/>
</dbReference>
<accession>A0AAD5X986</accession>
<dbReference type="CDD" id="cd09917">
    <property type="entry name" value="F-box_SF"/>
    <property type="match status" value="1"/>
</dbReference>
<protein>
    <recommendedName>
        <fullName evidence="3">F-box domain-containing protein</fullName>
    </recommendedName>
</protein>
<sequence length="423" mass="47797">MHIPVVDATIFLEWSVLYISLFCLGVLVVLAPRWKSSAPPSPSALARGYHRLPPEVVGCILSTFEESDELLALRLVSKTWAQLVRDVAPSVIQVALLDGGVTELTENTQFTKSLVKDFIRRVRSLPLQINHSTVWYDGDGFPSAPDATLRVVVRGAGTIRLAARRVMFGPRARMASKGDQLRTMVSVGGRCLGRFQVEPEDLMDPIWREIGLVEEDRGKKRPLTSYDDEEDPSDEEQESETSTPLPMLNFLTQWRSSNALLPRLPALAEAGPDLLIYPSHPEDPHVRDWSFEEDTYRISGQALEDIRVDRDCTHIMKALQEKKWVEIVHKKVPRMPRSPRTTSKHNLTLGRSKSGLISVRDRTAAGFEEDGWHNLEGDVLLWGVREDLSKEQIRNMENALLEMLDIVGKRWSIWRAKAIPLAE</sequence>
<dbReference type="InterPro" id="IPR036047">
    <property type="entry name" value="F-box-like_dom_sf"/>
</dbReference>
<evidence type="ECO:0000313" key="5">
    <source>
        <dbReference type="Proteomes" id="UP001212841"/>
    </source>
</evidence>
<keyword evidence="2" id="KW-1133">Transmembrane helix</keyword>
<evidence type="ECO:0000256" key="2">
    <source>
        <dbReference type="SAM" id="Phobius"/>
    </source>
</evidence>
<dbReference type="PROSITE" id="PS50181">
    <property type="entry name" value="FBOX"/>
    <property type="match status" value="1"/>
</dbReference>